<dbReference type="SUPFAM" id="SSF52540">
    <property type="entry name" value="P-loop containing nucleoside triphosphate hydrolases"/>
    <property type="match status" value="1"/>
</dbReference>
<comment type="caution">
    <text evidence="2">The sequence shown here is derived from an EMBL/GenBank/DDBJ whole genome shotgun (WGS) entry which is preliminary data.</text>
</comment>
<dbReference type="Pfam" id="PF00071">
    <property type="entry name" value="Ras"/>
    <property type="match status" value="1"/>
</dbReference>
<dbReference type="PANTHER" id="PTHR47978">
    <property type="match status" value="1"/>
</dbReference>
<name>A0A1J4KNA4_9EUKA</name>
<dbReference type="OrthoDB" id="10020193at2759"/>
<dbReference type="InterPro" id="IPR027417">
    <property type="entry name" value="P-loop_NTPase"/>
</dbReference>
<dbReference type="SMART" id="SM00173">
    <property type="entry name" value="RAS"/>
    <property type="match status" value="1"/>
</dbReference>
<dbReference type="GeneID" id="94834469"/>
<dbReference type="GO" id="GO:0005525">
    <property type="term" value="F:GTP binding"/>
    <property type="evidence" value="ECO:0007669"/>
    <property type="project" value="InterPro"/>
</dbReference>
<gene>
    <name evidence="2" type="ORF">TRFO_17743</name>
</gene>
<dbReference type="InterPro" id="IPR001806">
    <property type="entry name" value="Small_GTPase"/>
</dbReference>
<protein>
    <submittedName>
        <fullName evidence="2">Ras-related protein Rab-31-like protein</fullName>
    </submittedName>
</protein>
<dbReference type="RefSeq" id="XP_068365520.1">
    <property type="nucleotide sequence ID" value="XM_068499765.1"/>
</dbReference>
<proteinExistence type="predicted"/>
<dbReference type="SMART" id="SM00174">
    <property type="entry name" value="RHO"/>
    <property type="match status" value="1"/>
</dbReference>
<sequence length="200" mass="22558">MTSRTFKVLILGSTNTGKTSIIRRYTQGDFTENHFVTPLPIATSQTLSYKDIRYELQIWDTAGAEDWASMNANVYHDSNAVIFVAAVDNQASVSEIFNVWQPRLGEYMKPDEYLSFVCINKADLENPLVDRDEIEDVKSSLNAVRHFVVTAKNDNDVKSGTVFNIFDDGNNDNNDIHSYVASEISKMFEEVGEALVKKDI</sequence>
<dbReference type="Gene3D" id="3.40.50.300">
    <property type="entry name" value="P-loop containing nucleotide triphosphate hydrolases"/>
    <property type="match status" value="1"/>
</dbReference>
<dbReference type="GO" id="GO:0003924">
    <property type="term" value="F:GTPase activity"/>
    <property type="evidence" value="ECO:0007669"/>
    <property type="project" value="InterPro"/>
</dbReference>
<dbReference type="SMART" id="SM00175">
    <property type="entry name" value="RAB"/>
    <property type="match status" value="1"/>
</dbReference>
<dbReference type="Proteomes" id="UP000179807">
    <property type="component" value="Unassembled WGS sequence"/>
</dbReference>
<dbReference type="PROSITE" id="PS51419">
    <property type="entry name" value="RAB"/>
    <property type="match status" value="1"/>
</dbReference>
<reference evidence="2" key="1">
    <citation type="submission" date="2016-10" db="EMBL/GenBank/DDBJ databases">
        <authorList>
            <person name="Benchimol M."/>
            <person name="Almeida L.G."/>
            <person name="Vasconcelos A.T."/>
            <person name="Perreira-Neves A."/>
            <person name="Rosa I.A."/>
            <person name="Tasca T."/>
            <person name="Bogo M.R."/>
            <person name="de Souza W."/>
        </authorList>
    </citation>
    <scope>NUCLEOTIDE SEQUENCE [LARGE SCALE GENOMIC DNA]</scope>
    <source>
        <strain evidence="2">K</strain>
    </source>
</reference>
<keyword evidence="3" id="KW-1185">Reference proteome</keyword>
<keyword evidence="1" id="KW-0547">Nucleotide-binding</keyword>
<dbReference type="PRINTS" id="PR00449">
    <property type="entry name" value="RASTRNSFRMNG"/>
</dbReference>
<dbReference type="EMBL" id="MLAK01000564">
    <property type="protein sequence ID" value="OHT12384.1"/>
    <property type="molecule type" value="Genomic_DNA"/>
</dbReference>
<organism evidence="2 3">
    <name type="scientific">Tritrichomonas foetus</name>
    <dbReference type="NCBI Taxonomy" id="1144522"/>
    <lineage>
        <taxon>Eukaryota</taxon>
        <taxon>Metamonada</taxon>
        <taxon>Parabasalia</taxon>
        <taxon>Tritrichomonadida</taxon>
        <taxon>Tritrichomonadidae</taxon>
        <taxon>Tritrichomonas</taxon>
    </lineage>
</organism>
<evidence type="ECO:0000313" key="3">
    <source>
        <dbReference type="Proteomes" id="UP000179807"/>
    </source>
</evidence>
<dbReference type="VEuPathDB" id="TrichDB:TRFO_17743"/>
<accession>A0A1J4KNA4</accession>
<dbReference type="InterPro" id="IPR005225">
    <property type="entry name" value="Small_GTP-bd"/>
</dbReference>
<dbReference type="AlphaFoldDB" id="A0A1J4KNA4"/>
<evidence type="ECO:0000256" key="1">
    <source>
        <dbReference type="ARBA" id="ARBA00022741"/>
    </source>
</evidence>
<dbReference type="NCBIfam" id="TIGR00231">
    <property type="entry name" value="small_GTP"/>
    <property type="match status" value="1"/>
</dbReference>
<evidence type="ECO:0000313" key="2">
    <source>
        <dbReference type="EMBL" id="OHT12384.1"/>
    </source>
</evidence>